<evidence type="ECO:0000313" key="2">
    <source>
        <dbReference type="Proteomes" id="UP001443914"/>
    </source>
</evidence>
<organism evidence="1 2">
    <name type="scientific">Saponaria officinalis</name>
    <name type="common">Common soapwort</name>
    <name type="synonym">Lychnis saponaria</name>
    <dbReference type="NCBI Taxonomy" id="3572"/>
    <lineage>
        <taxon>Eukaryota</taxon>
        <taxon>Viridiplantae</taxon>
        <taxon>Streptophyta</taxon>
        <taxon>Embryophyta</taxon>
        <taxon>Tracheophyta</taxon>
        <taxon>Spermatophyta</taxon>
        <taxon>Magnoliopsida</taxon>
        <taxon>eudicotyledons</taxon>
        <taxon>Gunneridae</taxon>
        <taxon>Pentapetalae</taxon>
        <taxon>Caryophyllales</taxon>
        <taxon>Caryophyllaceae</taxon>
        <taxon>Caryophylleae</taxon>
        <taxon>Saponaria</taxon>
    </lineage>
</organism>
<evidence type="ECO:0000313" key="1">
    <source>
        <dbReference type="EMBL" id="KAK9670313.1"/>
    </source>
</evidence>
<dbReference type="Proteomes" id="UP001443914">
    <property type="component" value="Unassembled WGS sequence"/>
</dbReference>
<name>A0AAW1H1R4_SAPOF</name>
<gene>
    <name evidence="1" type="ORF">RND81_13G193400</name>
</gene>
<sequence>MVTRAHWNICSETSGTLLKERNFKQALDIFNLWKLDLTCPSLSNLYKLCLEGLEEEEQVKKCIEKVRRLAKKKKYEKALKVINASGFSLKQRQEYCLKKLGRNMDTPSDITLDEEEKVIPKSEEATTMRENTSEEIIDGEDENVGRNYNRGETIDEEEKVIPKSEDATTMRQKMSEETIIEVEDENKEKMSEGETGKEASTMRENTGEKEITMMVNLSYTIEKYLGTNLHEGKISCNFFDIPKSFIDLTSLQTNNIKTLMRLGRENKFFVSIDHKIEHSSFPLWVVEPVVPVEYFFKLELKLFQQDKCHESSKANWWKRIENSFNQIFRDVVHALIYMDFLGYTCGNLKDSIYVSRGEGVRSGQGKILPSFDNKKKQKFDVVDLIEKMRAVIRLPFKY</sequence>
<proteinExistence type="predicted"/>
<reference evidence="1" key="1">
    <citation type="submission" date="2024-03" db="EMBL/GenBank/DDBJ databases">
        <title>WGS assembly of Saponaria officinalis var. Norfolk2.</title>
        <authorList>
            <person name="Jenkins J."/>
            <person name="Shu S."/>
            <person name="Grimwood J."/>
            <person name="Barry K."/>
            <person name="Goodstein D."/>
            <person name="Schmutz J."/>
            <person name="Leebens-Mack J."/>
            <person name="Osbourn A."/>
        </authorList>
    </citation>
    <scope>NUCLEOTIDE SEQUENCE [LARGE SCALE GENOMIC DNA]</scope>
    <source>
        <strain evidence="1">JIC</strain>
    </source>
</reference>
<comment type="caution">
    <text evidence="1">The sequence shown here is derived from an EMBL/GenBank/DDBJ whole genome shotgun (WGS) entry which is preliminary data.</text>
</comment>
<accession>A0AAW1H1R4</accession>
<dbReference type="EMBL" id="JBDFQZ010000013">
    <property type="protein sequence ID" value="KAK9670313.1"/>
    <property type="molecule type" value="Genomic_DNA"/>
</dbReference>
<dbReference type="AlphaFoldDB" id="A0AAW1H1R4"/>
<keyword evidence="2" id="KW-1185">Reference proteome</keyword>
<protein>
    <submittedName>
        <fullName evidence="1">Uncharacterized protein</fullName>
    </submittedName>
</protein>